<dbReference type="PANTHER" id="PTHR31920">
    <property type="entry name" value="B3 DOMAIN-CONTAINING"/>
    <property type="match status" value="1"/>
</dbReference>
<keyword evidence="5" id="KW-0539">Nucleus</keyword>
<evidence type="ECO:0000256" key="4">
    <source>
        <dbReference type="ARBA" id="ARBA00023163"/>
    </source>
</evidence>
<evidence type="ECO:0000256" key="1">
    <source>
        <dbReference type="ARBA" id="ARBA00004123"/>
    </source>
</evidence>
<evidence type="ECO:0000256" key="5">
    <source>
        <dbReference type="ARBA" id="ARBA00023242"/>
    </source>
</evidence>
<sequence length="469" mass="53173">MASSRRRAEPVSSNPLAETPFHFFKVVLPATLEEKKLRIPEKFVRKFGDELSAIVTLTVPNGRTWHVKLTKDEKKIWFHNGWHDFVKYHSICAGSFLVFKYEKNSNFHVVIFDQSACEIQYPIYHGGPIHDEQNSNHDEMSSDDSIEITGFTTPNSPSNSLKDKAFDKCRSSSKVQTVPSHGKCGASFDTPKFKHPSKYFPSYFAKRHLMGVSEFIKLQTSDGKQRSARCVYRGDSAKLVQGWYEFTLENNLGEGDVCVFEVLRSSDIVLKVTVFRVLESDSQSKRCKTEVLDEKYNRTKVGEFQLSASLEDMGIYVSRAFINNTAQEKERALAAARLLKPKHPSFMLILRRDNLKYYRVQRITEKFVKEFGDEPSAFVRLVVPDGLVWTVGLMKDGIKVKQIYLEVVGEASQGRVVGLGRGMKPEDVYGPGGSRKHAGVGAALEVKIKSMKKELQQFKAMQGRNEETV</sequence>
<feature type="domain" description="TF-B3" evidence="6">
    <location>
        <begin position="22"/>
        <end position="115"/>
    </location>
</feature>
<dbReference type="SMART" id="SM01019">
    <property type="entry name" value="B3"/>
    <property type="match status" value="2"/>
</dbReference>
<dbReference type="Gene3D" id="2.40.330.10">
    <property type="entry name" value="DNA-binding pseudobarrel domain"/>
    <property type="match status" value="3"/>
</dbReference>
<keyword evidence="4" id="KW-0804">Transcription</keyword>
<reference evidence="7" key="2">
    <citation type="submission" date="2023-06" db="EMBL/GenBank/DDBJ databases">
        <authorList>
            <person name="Swenson N.G."/>
            <person name="Wegrzyn J.L."/>
            <person name="Mcevoy S.L."/>
        </authorList>
    </citation>
    <scope>NUCLEOTIDE SEQUENCE</scope>
    <source>
        <strain evidence="7">NS2018</strain>
        <tissue evidence="7">Leaf</tissue>
    </source>
</reference>
<proteinExistence type="predicted"/>
<dbReference type="PROSITE" id="PS50863">
    <property type="entry name" value="B3"/>
    <property type="match status" value="2"/>
</dbReference>
<keyword evidence="2" id="KW-0805">Transcription regulation</keyword>
<comment type="subcellular location">
    <subcellularLocation>
        <location evidence="1">Nucleus</location>
    </subcellularLocation>
</comment>
<dbReference type="InterPro" id="IPR015300">
    <property type="entry name" value="DNA-bd_pseudobarrel_sf"/>
</dbReference>
<dbReference type="Pfam" id="PF02362">
    <property type="entry name" value="B3"/>
    <property type="match status" value="2"/>
</dbReference>
<dbReference type="InterPro" id="IPR003340">
    <property type="entry name" value="B3_DNA-bd"/>
</dbReference>
<keyword evidence="3" id="KW-0238">DNA-binding</keyword>
<dbReference type="InterPro" id="IPR050655">
    <property type="entry name" value="Plant_B3_domain"/>
</dbReference>
<dbReference type="AlphaFoldDB" id="A0AA39VIL9"/>
<gene>
    <name evidence="7" type="ORF">LWI29_019414</name>
</gene>
<keyword evidence="8" id="KW-1185">Reference proteome</keyword>
<dbReference type="Proteomes" id="UP001168877">
    <property type="component" value="Unassembled WGS sequence"/>
</dbReference>
<evidence type="ECO:0000256" key="3">
    <source>
        <dbReference type="ARBA" id="ARBA00023125"/>
    </source>
</evidence>
<reference evidence="7" key="1">
    <citation type="journal article" date="2022" name="Plant J.">
        <title>Strategies of tolerance reflected in two North American maple genomes.</title>
        <authorList>
            <person name="McEvoy S.L."/>
            <person name="Sezen U.U."/>
            <person name="Trouern-Trend A."/>
            <person name="McMahon S.M."/>
            <person name="Schaberg P.G."/>
            <person name="Yang J."/>
            <person name="Wegrzyn J.L."/>
            <person name="Swenson N.G."/>
        </authorList>
    </citation>
    <scope>NUCLEOTIDE SEQUENCE</scope>
    <source>
        <strain evidence="7">NS2018</strain>
    </source>
</reference>
<dbReference type="SUPFAM" id="SSF101936">
    <property type="entry name" value="DNA-binding pseudobarrel domain"/>
    <property type="match status" value="3"/>
</dbReference>
<dbReference type="CDD" id="cd10017">
    <property type="entry name" value="B3_DNA"/>
    <property type="match status" value="2"/>
</dbReference>
<dbReference type="PANTHER" id="PTHR31920:SF51">
    <property type="entry name" value="BINDING PROTEIN, PUTATIVE-RELATED"/>
    <property type="match status" value="1"/>
</dbReference>
<dbReference type="GO" id="GO:0003677">
    <property type="term" value="F:DNA binding"/>
    <property type="evidence" value="ECO:0007669"/>
    <property type="project" value="UniProtKB-KW"/>
</dbReference>
<accession>A0AA39VIL9</accession>
<evidence type="ECO:0000313" key="7">
    <source>
        <dbReference type="EMBL" id="KAK0581905.1"/>
    </source>
</evidence>
<protein>
    <recommendedName>
        <fullName evidence="6">TF-B3 domain-containing protein</fullName>
    </recommendedName>
</protein>
<name>A0AA39VIL9_ACESA</name>
<evidence type="ECO:0000256" key="2">
    <source>
        <dbReference type="ARBA" id="ARBA00023015"/>
    </source>
</evidence>
<organism evidence="7 8">
    <name type="scientific">Acer saccharum</name>
    <name type="common">Sugar maple</name>
    <dbReference type="NCBI Taxonomy" id="4024"/>
    <lineage>
        <taxon>Eukaryota</taxon>
        <taxon>Viridiplantae</taxon>
        <taxon>Streptophyta</taxon>
        <taxon>Embryophyta</taxon>
        <taxon>Tracheophyta</taxon>
        <taxon>Spermatophyta</taxon>
        <taxon>Magnoliopsida</taxon>
        <taxon>eudicotyledons</taxon>
        <taxon>Gunneridae</taxon>
        <taxon>Pentapetalae</taxon>
        <taxon>rosids</taxon>
        <taxon>malvids</taxon>
        <taxon>Sapindales</taxon>
        <taxon>Sapindaceae</taxon>
        <taxon>Hippocastanoideae</taxon>
        <taxon>Acereae</taxon>
        <taxon>Acer</taxon>
    </lineage>
</organism>
<dbReference type="EMBL" id="JAUESC010000384">
    <property type="protein sequence ID" value="KAK0581905.1"/>
    <property type="molecule type" value="Genomic_DNA"/>
</dbReference>
<evidence type="ECO:0000259" key="6">
    <source>
        <dbReference type="PROSITE" id="PS50863"/>
    </source>
</evidence>
<evidence type="ECO:0000313" key="8">
    <source>
        <dbReference type="Proteomes" id="UP001168877"/>
    </source>
</evidence>
<feature type="domain" description="TF-B3" evidence="6">
    <location>
        <begin position="200"/>
        <end position="278"/>
    </location>
</feature>
<dbReference type="GO" id="GO:0005634">
    <property type="term" value="C:nucleus"/>
    <property type="evidence" value="ECO:0007669"/>
    <property type="project" value="UniProtKB-SubCell"/>
</dbReference>
<comment type="caution">
    <text evidence="7">The sequence shown here is derived from an EMBL/GenBank/DDBJ whole genome shotgun (WGS) entry which is preliminary data.</text>
</comment>